<dbReference type="EMBL" id="BAABJQ010000041">
    <property type="protein sequence ID" value="GAA5200159.1"/>
    <property type="molecule type" value="Genomic_DNA"/>
</dbReference>
<evidence type="ECO:0000313" key="10">
    <source>
        <dbReference type="EMBL" id="GAA5200159.1"/>
    </source>
</evidence>
<evidence type="ECO:0000256" key="2">
    <source>
        <dbReference type="ARBA" id="ARBA00009773"/>
    </source>
</evidence>
<feature type="transmembrane region" description="Helical" evidence="9">
    <location>
        <begin position="91"/>
        <end position="111"/>
    </location>
</feature>
<dbReference type="RefSeq" id="WP_345638314.1">
    <property type="nucleotide sequence ID" value="NZ_BAABJQ010000041.1"/>
</dbReference>
<comment type="similarity">
    <text evidence="2">Belongs to the autoinducer-2 exporter (AI-2E) (TC 2.A.86) family.</text>
</comment>
<proteinExistence type="inferred from homology"/>
<protein>
    <submittedName>
        <fullName evidence="10">AI-2E family transporter</fullName>
    </submittedName>
</protein>
<keyword evidence="11" id="KW-1185">Reference proteome</keyword>
<evidence type="ECO:0000256" key="1">
    <source>
        <dbReference type="ARBA" id="ARBA00004651"/>
    </source>
</evidence>
<sequence length="425" mass="44289">MAHAQPTGPGVGPPGAGQPRPGRRSEGPGSLPEQPGQRPERVGEASERGDAAPDGLHFAAVQAAIEEAAELTDDPPVYGAPGRPINRRSPFTIGLLGAAGVAVAYVLGRVIVDASGVLLLIGLSLFLAIGLDPAVRWLTRLRLPRWAAVLVVALVTIGMVVGFLSAAIPPLVSQADQFAHELPGYAAQLRDHSTALGRLDARFHLQDRLDKAVSSINAGDVFGGLLGAGRVVLSATTSTLTVLVLTVYLLADLPRIRRLMYRLIPASRRPRAILLGDEMFTRVGGFVLGNVLTSLIAGAGTFLWLVAFGVPYPVLLAIAVAILDLIPVVGSTVGGVLVSLVALTVSLPVALGTLAFYVVYRLVEDYLIVPRIIGRTVQVPATTTVLAVLIGGAVLGFIGALIAIPVAAAIGILLREVAFPRLDRS</sequence>
<comment type="subcellular location">
    <subcellularLocation>
        <location evidence="1">Cell membrane</location>
        <topology evidence="1">Multi-pass membrane protein</topology>
    </subcellularLocation>
</comment>
<feature type="transmembrane region" description="Helical" evidence="9">
    <location>
        <begin position="117"/>
        <end position="135"/>
    </location>
</feature>
<dbReference type="PANTHER" id="PTHR21716:SF53">
    <property type="entry name" value="PERMEASE PERM-RELATED"/>
    <property type="match status" value="1"/>
</dbReference>
<gene>
    <name evidence="10" type="ORF">GCM10023322_77430</name>
</gene>
<keyword evidence="5 9" id="KW-0812">Transmembrane</keyword>
<evidence type="ECO:0000256" key="5">
    <source>
        <dbReference type="ARBA" id="ARBA00022692"/>
    </source>
</evidence>
<feature type="transmembrane region" description="Helical" evidence="9">
    <location>
        <begin position="231"/>
        <end position="251"/>
    </location>
</feature>
<feature type="transmembrane region" description="Helical" evidence="9">
    <location>
        <begin position="335"/>
        <end position="360"/>
    </location>
</feature>
<keyword evidence="6 9" id="KW-1133">Transmembrane helix</keyword>
<keyword evidence="4" id="KW-1003">Cell membrane</keyword>
<evidence type="ECO:0000256" key="3">
    <source>
        <dbReference type="ARBA" id="ARBA00022448"/>
    </source>
</evidence>
<dbReference type="InterPro" id="IPR002549">
    <property type="entry name" value="AI-2E-like"/>
</dbReference>
<feature type="transmembrane region" description="Helical" evidence="9">
    <location>
        <begin position="147"/>
        <end position="168"/>
    </location>
</feature>
<feature type="region of interest" description="Disordered" evidence="8">
    <location>
        <begin position="1"/>
        <end position="50"/>
    </location>
</feature>
<keyword evidence="3" id="KW-0813">Transport</keyword>
<comment type="caution">
    <text evidence="10">The sequence shown here is derived from an EMBL/GenBank/DDBJ whole genome shotgun (WGS) entry which is preliminary data.</text>
</comment>
<name>A0ABP9SPC7_9ACTN</name>
<feature type="transmembrane region" description="Helical" evidence="9">
    <location>
        <begin position="302"/>
        <end position="323"/>
    </location>
</feature>
<dbReference type="Proteomes" id="UP001501570">
    <property type="component" value="Unassembled WGS sequence"/>
</dbReference>
<evidence type="ECO:0000256" key="7">
    <source>
        <dbReference type="ARBA" id="ARBA00023136"/>
    </source>
</evidence>
<evidence type="ECO:0000256" key="4">
    <source>
        <dbReference type="ARBA" id="ARBA00022475"/>
    </source>
</evidence>
<keyword evidence="7 9" id="KW-0472">Membrane</keyword>
<feature type="compositionally biased region" description="Basic and acidic residues" evidence="8">
    <location>
        <begin position="38"/>
        <end position="50"/>
    </location>
</feature>
<evidence type="ECO:0000313" key="11">
    <source>
        <dbReference type="Proteomes" id="UP001501570"/>
    </source>
</evidence>
<evidence type="ECO:0000256" key="6">
    <source>
        <dbReference type="ARBA" id="ARBA00022989"/>
    </source>
</evidence>
<accession>A0ABP9SPC7</accession>
<organism evidence="10 11">
    <name type="scientific">Rugosimonospora acidiphila</name>
    <dbReference type="NCBI Taxonomy" id="556531"/>
    <lineage>
        <taxon>Bacteria</taxon>
        <taxon>Bacillati</taxon>
        <taxon>Actinomycetota</taxon>
        <taxon>Actinomycetes</taxon>
        <taxon>Micromonosporales</taxon>
        <taxon>Micromonosporaceae</taxon>
        <taxon>Rugosimonospora</taxon>
    </lineage>
</organism>
<dbReference type="Pfam" id="PF01594">
    <property type="entry name" value="AI-2E_transport"/>
    <property type="match status" value="1"/>
</dbReference>
<feature type="transmembrane region" description="Helical" evidence="9">
    <location>
        <begin position="385"/>
        <end position="414"/>
    </location>
</feature>
<evidence type="ECO:0000256" key="8">
    <source>
        <dbReference type="SAM" id="MobiDB-lite"/>
    </source>
</evidence>
<reference evidence="11" key="1">
    <citation type="journal article" date="2019" name="Int. J. Syst. Evol. Microbiol.">
        <title>The Global Catalogue of Microorganisms (GCM) 10K type strain sequencing project: providing services to taxonomists for standard genome sequencing and annotation.</title>
        <authorList>
            <consortium name="The Broad Institute Genomics Platform"/>
            <consortium name="The Broad Institute Genome Sequencing Center for Infectious Disease"/>
            <person name="Wu L."/>
            <person name="Ma J."/>
        </authorList>
    </citation>
    <scope>NUCLEOTIDE SEQUENCE [LARGE SCALE GENOMIC DNA]</scope>
    <source>
        <strain evidence="11">JCM 18304</strain>
    </source>
</reference>
<evidence type="ECO:0000256" key="9">
    <source>
        <dbReference type="SAM" id="Phobius"/>
    </source>
</evidence>
<dbReference type="PANTHER" id="PTHR21716">
    <property type="entry name" value="TRANSMEMBRANE PROTEIN"/>
    <property type="match status" value="1"/>
</dbReference>